<dbReference type="SUPFAM" id="SSF52833">
    <property type="entry name" value="Thioredoxin-like"/>
    <property type="match status" value="1"/>
</dbReference>
<evidence type="ECO:0000259" key="2">
    <source>
        <dbReference type="Pfam" id="PF00462"/>
    </source>
</evidence>
<evidence type="ECO:0000256" key="1">
    <source>
        <dbReference type="SAM" id="MobiDB-lite"/>
    </source>
</evidence>
<dbReference type="PANTHER" id="PTHR45669">
    <property type="entry name" value="GLUTAREDOXIN DOMAIN-CONTAINING CYSTEINE-RICH PROTEIN CG12206-RELATED"/>
    <property type="match status" value="1"/>
</dbReference>
<dbReference type="Gene3D" id="3.40.30.10">
    <property type="entry name" value="Glutaredoxin"/>
    <property type="match status" value="1"/>
</dbReference>
<reference evidence="3" key="1">
    <citation type="journal article" date="2015" name="Nat. Genet.">
        <title>The pineapple genome and the evolution of CAM photosynthesis.</title>
        <authorList>
            <person name="Ming R."/>
            <person name="VanBuren R."/>
            <person name="Wai C.M."/>
            <person name="Tang H."/>
            <person name="Schatz M.C."/>
            <person name="Bowers J.E."/>
            <person name="Lyons E."/>
            <person name="Wang M.L."/>
            <person name="Chen J."/>
            <person name="Biggers E."/>
            <person name="Zhang J."/>
            <person name="Huang L."/>
            <person name="Zhang L."/>
            <person name="Miao W."/>
            <person name="Zhang J."/>
            <person name="Ye Z."/>
            <person name="Miao C."/>
            <person name="Lin Z."/>
            <person name="Wang H."/>
            <person name="Zhou H."/>
            <person name="Yim W.C."/>
            <person name="Priest H.D."/>
            <person name="Zheng C."/>
            <person name="Woodhouse M."/>
            <person name="Edger P.P."/>
            <person name="Guyot R."/>
            <person name="Guo H.B."/>
            <person name="Guo H."/>
            <person name="Zheng G."/>
            <person name="Singh R."/>
            <person name="Sharma A."/>
            <person name="Min X."/>
            <person name="Zheng Y."/>
            <person name="Lee H."/>
            <person name="Gurtowski J."/>
            <person name="Sedlazeck F.J."/>
            <person name="Harkess A."/>
            <person name="McKain M.R."/>
            <person name="Liao Z."/>
            <person name="Fang J."/>
            <person name="Liu J."/>
            <person name="Zhang X."/>
            <person name="Zhang Q."/>
            <person name="Hu W."/>
            <person name="Qin Y."/>
            <person name="Wang K."/>
            <person name="Chen L.Y."/>
            <person name="Shirley N."/>
            <person name="Lin Y.R."/>
            <person name="Liu L.Y."/>
            <person name="Hernandez A.G."/>
            <person name="Wright C.L."/>
            <person name="Bulone V."/>
            <person name="Tuskan G.A."/>
            <person name="Heath K."/>
            <person name="Zee F."/>
            <person name="Moore P.H."/>
            <person name="Sunkar R."/>
            <person name="Leebens-Mack J.H."/>
            <person name="Mockler T."/>
            <person name="Bennetzen J.L."/>
            <person name="Freeling M."/>
            <person name="Sankoff D."/>
            <person name="Paterson A.H."/>
            <person name="Zhu X."/>
            <person name="Yang X."/>
            <person name="Smith J.A."/>
            <person name="Cushman J.C."/>
            <person name="Paull R.E."/>
            <person name="Yu Q."/>
        </authorList>
    </citation>
    <scope>NUCLEOTIDE SEQUENCE [LARGE SCALE GENOMIC DNA]</scope>
    <source>
        <strain evidence="3">cv. F153</strain>
    </source>
</reference>
<dbReference type="InterPro" id="IPR036249">
    <property type="entry name" value="Thioredoxin-like_sf"/>
</dbReference>
<reference evidence="4" key="2">
    <citation type="submission" date="2025-08" db="UniProtKB">
        <authorList>
            <consortium name="RefSeq"/>
        </authorList>
    </citation>
    <scope>IDENTIFICATION</scope>
    <source>
        <tissue evidence="4">Leaf</tissue>
    </source>
</reference>
<gene>
    <name evidence="4" type="primary">LOC109723708</name>
</gene>
<feature type="domain" description="Glutaredoxin" evidence="2">
    <location>
        <begin position="61"/>
        <end position="130"/>
    </location>
</feature>
<dbReference type="OrthoDB" id="423313at2759"/>
<proteinExistence type="predicted"/>
<dbReference type="Proteomes" id="UP000515123">
    <property type="component" value="Linkage group 18"/>
</dbReference>
<feature type="region of interest" description="Disordered" evidence="1">
    <location>
        <begin position="32"/>
        <end position="58"/>
    </location>
</feature>
<sequence>MDGGGGGGGGGGCGGGGNKKPYFFTRSLTYHHHPQHRPLSSPSKALRRPFSDDPRPRPRRVVLYSTSLRGVRRTHEDCSTVRAILRGFRVAVDERDVSMDAAFRRELQGLLAARSRPFSIPQLFVGGRLIGGADGQDPAHVCSACGGVRFAPCPRCCGSRKLFDEAEGRMRRCDACNENGLMVYEFCSGFATYLSSIGARWIVDDRGFRSRIKIMSQIKLCDGEFQEHQNMHWSLKCFFVYGNIKTCIGHNDYDDATSDIHKNKKEKSKPIFFPSGVN</sequence>
<dbReference type="PROSITE" id="PS51354">
    <property type="entry name" value="GLUTAREDOXIN_2"/>
    <property type="match status" value="1"/>
</dbReference>
<evidence type="ECO:0000313" key="3">
    <source>
        <dbReference type="Proteomes" id="UP000515123"/>
    </source>
</evidence>
<dbReference type="RefSeq" id="XP_020107759.1">
    <property type="nucleotide sequence ID" value="XM_020252170.1"/>
</dbReference>
<evidence type="ECO:0000313" key="4">
    <source>
        <dbReference type="RefSeq" id="XP_020107759.1"/>
    </source>
</evidence>
<dbReference type="AlphaFoldDB" id="A0A6P5GIJ2"/>
<keyword evidence="3" id="KW-1185">Reference proteome</keyword>
<dbReference type="Pfam" id="PF00462">
    <property type="entry name" value="Glutaredoxin"/>
    <property type="match status" value="1"/>
</dbReference>
<name>A0A6P5GIJ2_ANACO</name>
<dbReference type="InterPro" id="IPR002109">
    <property type="entry name" value="Glutaredoxin"/>
</dbReference>
<dbReference type="Pfam" id="PF23733">
    <property type="entry name" value="GRXCR1-2_C"/>
    <property type="match status" value="1"/>
</dbReference>
<accession>A0A6P5GIJ2</accession>
<dbReference type="PANTHER" id="PTHR45669:SF60">
    <property type="entry name" value="GLUTAREDOXIN FAMILY PROTEIN, EXPRESSED"/>
    <property type="match status" value="1"/>
</dbReference>
<organism evidence="3 4">
    <name type="scientific">Ananas comosus</name>
    <name type="common">Pineapple</name>
    <name type="synonym">Ananas ananas</name>
    <dbReference type="NCBI Taxonomy" id="4615"/>
    <lineage>
        <taxon>Eukaryota</taxon>
        <taxon>Viridiplantae</taxon>
        <taxon>Streptophyta</taxon>
        <taxon>Embryophyta</taxon>
        <taxon>Tracheophyta</taxon>
        <taxon>Spermatophyta</taxon>
        <taxon>Magnoliopsida</taxon>
        <taxon>Liliopsida</taxon>
        <taxon>Poales</taxon>
        <taxon>Bromeliaceae</taxon>
        <taxon>Bromelioideae</taxon>
        <taxon>Ananas</taxon>
    </lineage>
</organism>
<dbReference type="GeneID" id="109723708"/>
<protein>
    <submittedName>
        <fullName evidence="4">Uncharacterized protein At3g28850-like isoform X1</fullName>
    </submittedName>
</protein>